<sequence length="128" mass="14356">MIARKLSSFVVKSSGNVDRQRPEGIGTLRRRPAAKKDASVTFQYYYNISALLNTGESLTKLQNSHGGTQSPLLVFTHYSVVPRISTAWKEMSYLVPLGRPVCWAFDTPCRFFKSVIIMEATKALDLLL</sequence>
<dbReference type="InParanoid" id="A0A067QGC5"/>
<dbReference type="EMBL" id="KK853552">
    <property type="protein sequence ID" value="KDR06782.1"/>
    <property type="molecule type" value="Genomic_DNA"/>
</dbReference>
<evidence type="ECO:0000313" key="1">
    <source>
        <dbReference type="EMBL" id="KDR06782.1"/>
    </source>
</evidence>
<accession>A0A067QGC5</accession>
<keyword evidence="2" id="KW-1185">Reference proteome</keyword>
<proteinExistence type="predicted"/>
<protein>
    <submittedName>
        <fullName evidence="1">Uncharacterized protein</fullName>
    </submittedName>
</protein>
<gene>
    <name evidence="1" type="ORF">L798_04021</name>
</gene>
<dbReference type="Proteomes" id="UP000027135">
    <property type="component" value="Unassembled WGS sequence"/>
</dbReference>
<dbReference type="AlphaFoldDB" id="A0A067QGC5"/>
<name>A0A067QGC5_ZOONE</name>
<evidence type="ECO:0000313" key="2">
    <source>
        <dbReference type="Proteomes" id="UP000027135"/>
    </source>
</evidence>
<reference evidence="1 2" key="1">
    <citation type="journal article" date="2014" name="Nat. Commun.">
        <title>Molecular traces of alternative social organization in a termite genome.</title>
        <authorList>
            <person name="Terrapon N."/>
            <person name="Li C."/>
            <person name="Robertson H.M."/>
            <person name="Ji L."/>
            <person name="Meng X."/>
            <person name="Booth W."/>
            <person name="Chen Z."/>
            <person name="Childers C.P."/>
            <person name="Glastad K.M."/>
            <person name="Gokhale K."/>
            <person name="Gowin J."/>
            <person name="Gronenberg W."/>
            <person name="Hermansen R.A."/>
            <person name="Hu H."/>
            <person name="Hunt B.G."/>
            <person name="Huylmans A.K."/>
            <person name="Khalil S.M."/>
            <person name="Mitchell R.D."/>
            <person name="Munoz-Torres M.C."/>
            <person name="Mustard J.A."/>
            <person name="Pan H."/>
            <person name="Reese J.T."/>
            <person name="Scharf M.E."/>
            <person name="Sun F."/>
            <person name="Vogel H."/>
            <person name="Xiao J."/>
            <person name="Yang W."/>
            <person name="Yang Z."/>
            <person name="Yang Z."/>
            <person name="Zhou J."/>
            <person name="Zhu J."/>
            <person name="Brent C.S."/>
            <person name="Elsik C.G."/>
            <person name="Goodisman M.A."/>
            <person name="Liberles D.A."/>
            <person name="Roe R.M."/>
            <person name="Vargo E.L."/>
            <person name="Vilcinskas A."/>
            <person name="Wang J."/>
            <person name="Bornberg-Bauer E."/>
            <person name="Korb J."/>
            <person name="Zhang G."/>
            <person name="Liebig J."/>
        </authorList>
    </citation>
    <scope>NUCLEOTIDE SEQUENCE [LARGE SCALE GENOMIC DNA]</scope>
    <source>
        <tissue evidence="1">Whole organism</tissue>
    </source>
</reference>
<organism evidence="1 2">
    <name type="scientific">Zootermopsis nevadensis</name>
    <name type="common">Dampwood termite</name>
    <dbReference type="NCBI Taxonomy" id="136037"/>
    <lineage>
        <taxon>Eukaryota</taxon>
        <taxon>Metazoa</taxon>
        <taxon>Ecdysozoa</taxon>
        <taxon>Arthropoda</taxon>
        <taxon>Hexapoda</taxon>
        <taxon>Insecta</taxon>
        <taxon>Pterygota</taxon>
        <taxon>Neoptera</taxon>
        <taxon>Polyneoptera</taxon>
        <taxon>Dictyoptera</taxon>
        <taxon>Blattodea</taxon>
        <taxon>Blattoidea</taxon>
        <taxon>Termitoidae</taxon>
        <taxon>Termopsidae</taxon>
        <taxon>Zootermopsis</taxon>
    </lineage>
</organism>